<feature type="chain" id="PRO_5045032350" evidence="1">
    <location>
        <begin position="34"/>
        <end position="56"/>
    </location>
</feature>
<gene>
    <name evidence="2" type="ORF">M2280_005510</name>
    <name evidence="3" type="ORF">M2280_006356</name>
</gene>
<dbReference type="EMBL" id="JARXVC010000039">
    <property type="protein sequence ID" value="MDH6285092.1"/>
    <property type="molecule type" value="Genomic_DNA"/>
</dbReference>
<dbReference type="PROSITE" id="PS51318">
    <property type="entry name" value="TAT"/>
    <property type="match status" value="1"/>
</dbReference>
<dbReference type="EMBL" id="JARXVC010000020">
    <property type="protein sequence ID" value="MDH6284252.1"/>
    <property type="molecule type" value="Genomic_DNA"/>
</dbReference>
<evidence type="ECO:0000313" key="4">
    <source>
        <dbReference type="Proteomes" id="UP001160334"/>
    </source>
</evidence>
<dbReference type="InterPro" id="IPR006311">
    <property type="entry name" value="TAT_signal"/>
</dbReference>
<keyword evidence="1" id="KW-0732">Signal</keyword>
<comment type="caution">
    <text evidence="2">The sequence shown here is derived from an EMBL/GenBank/DDBJ whole genome shotgun (WGS) entry which is preliminary data.</text>
</comment>
<evidence type="ECO:0000313" key="3">
    <source>
        <dbReference type="EMBL" id="MDH6285092.1"/>
    </source>
</evidence>
<protein>
    <submittedName>
        <fullName evidence="2">Uncharacterized protein</fullName>
    </submittedName>
</protein>
<evidence type="ECO:0000256" key="1">
    <source>
        <dbReference type="SAM" id="SignalP"/>
    </source>
</evidence>
<name>A0ABT6MIW2_9NOCA</name>
<keyword evidence="4" id="KW-1185">Reference proteome</keyword>
<accession>A0ABT6MIW2</accession>
<feature type="non-terminal residue" evidence="2">
    <location>
        <position position="56"/>
    </location>
</feature>
<evidence type="ECO:0000313" key="2">
    <source>
        <dbReference type="EMBL" id="MDH6284252.1"/>
    </source>
</evidence>
<organism evidence="2 4">
    <name type="scientific">Prescottella agglutinans</name>
    <dbReference type="NCBI Taxonomy" id="1644129"/>
    <lineage>
        <taxon>Bacteria</taxon>
        <taxon>Bacillati</taxon>
        <taxon>Actinomycetota</taxon>
        <taxon>Actinomycetes</taxon>
        <taxon>Mycobacteriales</taxon>
        <taxon>Nocardiaceae</taxon>
        <taxon>Prescottella</taxon>
    </lineage>
</organism>
<reference evidence="2 4" key="1">
    <citation type="submission" date="2023-04" db="EMBL/GenBank/DDBJ databases">
        <title>Forest soil microbial communities from Buena Vista Peninsula, Colon Province, Panama.</title>
        <authorList>
            <person name="Bouskill N."/>
        </authorList>
    </citation>
    <scope>NUCLEOTIDE SEQUENCE [LARGE SCALE GENOMIC DNA]</scope>
    <source>
        <strain evidence="2 4">CFH S0262</strain>
    </source>
</reference>
<sequence length="56" mass="5615">MRPQSTPSRVQRIGVAAAAAAAVALTVTPQATASPVVYPAALADSFYSSPGDLASR</sequence>
<feature type="signal peptide" evidence="1">
    <location>
        <begin position="1"/>
        <end position="33"/>
    </location>
</feature>
<proteinExistence type="predicted"/>
<dbReference type="Proteomes" id="UP001160334">
    <property type="component" value="Unassembled WGS sequence"/>
</dbReference>